<feature type="region of interest" description="Disordered" evidence="1">
    <location>
        <begin position="1"/>
        <end position="67"/>
    </location>
</feature>
<protein>
    <submittedName>
        <fullName evidence="2">Uncharacterized protein</fullName>
    </submittedName>
</protein>
<keyword evidence="3" id="KW-1185">Reference proteome</keyword>
<proteinExistence type="predicted"/>
<sequence>MNNWCRDDQEHEAEIASRKFTGDNPQGSNEEHPQKTPPSLTHLSIPSSSGSCLLPSRPSPIPLPPGLQHRAITTTISASPQSSSLGFLEACAGRGDGVPDTDLCSPALLDELAG</sequence>
<dbReference type="AlphaFoldDB" id="A0AAW0URJ4"/>
<evidence type="ECO:0000313" key="2">
    <source>
        <dbReference type="EMBL" id="KAK8402749.1"/>
    </source>
</evidence>
<feature type="compositionally biased region" description="Basic and acidic residues" evidence="1">
    <location>
        <begin position="1"/>
        <end position="21"/>
    </location>
</feature>
<evidence type="ECO:0000313" key="3">
    <source>
        <dbReference type="Proteomes" id="UP001487740"/>
    </source>
</evidence>
<evidence type="ECO:0000256" key="1">
    <source>
        <dbReference type="SAM" id="MobiDB-lite"/>
    </source>
</evidence>
<gene>
    <name evidence="2" type="ORF">O3P69_000826</name>
</gene>
<feature type="compositionally biased region" description="Polar residues" evidence="1">
    <location>
        <begin position="37"/>
        <end position="50"/>
    </location>
</feature>
<organism evidence="2 3">
    <name type="scientific">Scylla paramamosain</name>
    <name type="common">Mud crab</name>
    <dbReference type="NCBI Taxonomy" id="85552"/>
    <lineage>
        <taxon>Eukaryota</taxon>
        <taxon>Metazoa</taxon>
        <taxon>Ecdysozoa</taxon>
        <taxon>Arthropoda</taxon>
        <taxon>Crustacea</taxon>
        <taxon>Multicrustacea</taxon>
        <taxon>Malacostraca</taxon>
        <taxon>Eumalacostraca</taxon>
        <taxon>Eucarida</taxon>
        <taxon>Decapoda</taxon>
        <taxon>Pleocyemata</taxon>
        <taxon>Brachyura</taxon>
        <taxon>Eubrachyura</taxon>
        <taxon>Portunoidea</taxon>
        <taxon>Portunidae</taxon>
        <taxon>Portuninae</taxon>
        <taxon>Scylla</taxon>
    </lineage>
</organism>
<dbReference type="EMBL" id="JARAKH010000007">
    <property type="protein sequence ID" value="KAK8402749.1"/>
    <property type="molecule type" value="Genomic_DNA"/>
</dbReference>
<dbReference type="Proteomes" id="UP001487740">
    <property type="component" value="Unassembled WGS sequence"/>
</dbReference>
<comment type="caution">
    <text evidence="2">The sequence shown here is derived from an EMBL/GenBank/DDBJ whole genome shotgun (WGS) entry which is preliminary data.</text>
</comment>
<reference evidence="2 3" key="1">
    <citation type="submission" date="2023-03" db="EMBL/GenBank/DDBJ databases">
        <title>High-quality genome of Scylla paramamosain provides insights in environmental adaptation.</title>
        <authorList>
            <person name="Zhang L."/>
        </authorList>
    </citation>
    <scope>NUCLEOTIDE SEQUENCE [LARGE SCALE GENOMIC DNA]</scope>
    <source>
        <strain evidence="2">LZ_2023a</strain>
        <tissue evidence="2">Muscle</tissue>
    </source>
</reference>
<name>A0AAW0URJ4_SCYPA</name>
<accession>A0AAW0URJ4</accession>